<organism evidence="1 2">
    <name type="scientific">Corynebacterium endometrii</name>
    <dbReference type="NCBI Taxonomy" id="2488819"/>
    <lineage>
        <taxon>Bacteria</taxon>
        <taxon>Bacillati</taxon>
        <taxon>Actinomycetota</taxon>
        <taxon>Actinomycetes</taxon>
        <taxon>Mycobacteriales</taxon>
        <taxon>Corynebacteriaceae</taxon>
        <taxon>Corynebacterium</taxon>
    </lineage>
</organism>
<protein>
    <submittedName>
        <fullName evidence="1">Uncharacterized protein</fullName>
    </submittedName>
</protein>
<evidence type="ECO:0000313" key="1">
    <source>
        <dbReference type="EMBL" id="QCB27763.1"/>
    </source>
</evidence>
<dbReference type="Proteomes" id="UP000296352">
    <property type="component" value="Chromosome"/>
</dbReference>
<proteinExistence type="predicted"/>
<dbReference type="KEGG" id="cee:CENDO_02325"/>
<dbReference type="AlphaFoldDB" id="A0A4P7QEA2"/>
<reference evidence="1 2" key="1">
    <citation type="submission" date="2019-04" db="EMBL/GenBank/DDBJ databases">
        <title>Corynebacterium endometrii sp. nov., isolated from the uterus of a cow with endometritis.</title>
        <authorList>
            <person name="Ballas P."/>
            <person name="Ruckert C."/>
            <person name="Wagener K."/>
            <person name="Drillich M."/>
            <person name="Kaempfer P."/>
            <person name="Busse H.-J."/>
            <person name="Ehling-Schulz M."/>
        </authorList>
    </citation>
    <scope>NUCLEOTIDE SEQUENCE [LARGE SCALE GENOMIC DNA]</scope>
    <source>
        <strain evidence="1 2">LMM-1653</strain>
    </source>
</reference>
<gene>
    <name evidence="1" type="ORF">CENDO_02325</name>
</gene>
<accession>A0A4P7QEA2</accession>
<sequence length="229" mass="23740">MRDVEELGHLSRADRIATLRAQMEALTTPETAVPAAAPDAEVGEREYLKVPLELEKALPGGGLPRRAVASMADCPALVVELISHVTRAGGHVAVVGWPELSLAQVSESGDISKAIVIPDAGVDPWGVTAVLAEGLDLVIHHGAPVTLSPARARPVLAKIRGGRAAVLSVGACVPSPVLTIRAEVVTYRGIGRGTGRINGVDIAVAVQSKGQRTAHATVTCGKHRKLEAV</sequence>
<keyword evidence="2" id="KW-1185">Reference proteome</keyword>
<evidence type="ECO:0000313" key="2">
    <source>
        <dbReference type="Proteomes" id="UP000296352"/>
    </source>
</evidence>
<dbReference type="EMBL" id="CP039247">
    <property type="protein sequence ID" value="QCB27763.1"/>
    <property type="molecule type" value="Genomic_DNA"/>
</dbReference>
<name>A0A4P7QEA2_9CORY</name>